<sequence>MIYKKDANFPYPILSNHAQSYVNSIFELDVDVMENNDTYRFTIKHDIGSEFIKRLIALNKAELILIIQSKDSKFYRLKEQEIEVSKSRVSLDQKTSLQLHIQALTDISFHDNQDLSQFYDQFKEDIKVNKFNLLAYSNVVTFDAPYQKPFDLFEKKLDEHMKKDIKIEVGQATINIYYRKPEYQFHTLPKSQYLNHPYIYIGLTKALQQFIMNNGEDGEVELKTVEPVSELENKLLDLMQSKMIDELTVDNIDDVIYEITDNIIEKYVRSVEEMVANGD</sequence>
<gene>
    <name evidence="1" type="ORF">HMI01_06530</name>
    <name evidence="2" type="ORF">SAMN05421668_10523</name>
</gene>
<evidence type="ECO:0000313" key="1">
    <source>
        <dbReference type="EMBL" id="GEM03665.1"/>
    </source>
</evidence>
<protein>
    <submittedName>
        <fullName evidence="2">Uncharacterized protein</fullName>
    </submittedName>
</protein>
<name>A0A1I6R1I0_9BACI</name>
<dbReference type="EMBL" id="BJWJ01000004">
    <property type="protein sequence ID" value="GEM03665.1"/>
    <property type="molecule type" value="Genomic_DNA"/>
</dbReference>
<reference evidence="2 3" key="1">
    <citation type="submission" date="2016-10" db="EMBL/GenBank/DDBJ databases">
        <authorList>
            <person name="de Groot N.N."/>
        </authorList>
    </citation>
    <scope>NUCLEOTIDE SEQUENCE [LARGE SCALE GENOMIC DNA]</scope>
    <source>
        <strain evidence="2 3">DSM 17074</strain>
    </source>
</reference>
<dbReference type="OrthoDB" id="1748925at2"/>
<reference evidence="1 4" key="2">
    <citation type="submission" date="2019-07" db="EMBL/GenBank/DDBJ databases">
        <title>Whole genome shotgun sequence of Halolactibacillus miurensis NBRC 100873.</title>
        <authorList>
            <person name="Hosoyama A."/>
            <person name="Uohara A."/>
            <person name="Ohji S."/>
            <person name="Ichikawa N."/>
        </authorList>
    </citation>
    <scope>NUCLEOTIDE SEQUENCE [LARGE SCALE GENOMIC DNA]</scope>
    <source>
        <strain evidence="1 4">NBRC 100873</strain>
    </source>
</reference>
<dbReference type="Proteomes" id="UP000321773">
    <property type="component" value="Unassembled WGS sequence"/>
</dbReference>
<dbReference type="EMBL" id="FPAI01000005">
    <property type="protein sequence ID" value="SFS58504.1"/>
    <property type="molecule type" value="Genomic_DNA"/>
</dbReference>
<evidence type="ECO:0000313" key="2">
    <source>
        <dbReference type="EMBL" id="SFS58504.1"/>
    </source>
</evidence>
<dbReference type="STRING" id="306541.SAMN05421668_10523"/>
<accession>A0A1I6R1I0</accession>
<organism evidence="2 3">
    <name type="scientific">Halolactibacillus miurensis</name>
    <dbReference type="NCBI Taxonomy" id="306541"/>
    <lineage>
        <taxon>Bacteria</taxon>
        <taxon>Bacillati</taxon>
        <taxon>Bacillota</taxon>
        <taxon>Bacilli</taxon>
        <taxon>Bacillales</taxon>
        <taxon>Bacillaceae</taxon>
        <taxon>Halolactibacillus</taxon>
    </lineage>
</organism>
<proteinExistence type="predicted"/>
<evidence type="ECO:0000313" key="3">
    <source>
        <dbReference type="Proteomes" id="UP000199139"/>
    </source>
</evidence>
<dbReference type="AlphaFoldDB" id="A0A1I6R1I0"/>
<dbReference type="Proteomes" id="UP000199139">
    <property type="component" value="Unassembled WGS sequence"/>
</dbReference>
<keyword evidence="4" id="KW-1185">Reference proteome</keyword>
<evidence type="ECO:0000313" key="4">
    <source>
        <dbReference type="Proteomes" id="UP000321773"/>
    </source>
</evidence>